<keyword evidence="3" id="KW-0407">Ion channel</keyword>
<keyword evidence="1" id="KW-0812">Transmembrane</keyword>
<proteinExistence type="predicted"/>
<name>A0ABR7GBM0_9FIRM</name>
<dbReference type="GO" id="GO:0034220">
    <property type="term" value="P:monoatomic ion transmembrane transport"/>
    <property type="evidence" value="ECO:0007669"/>
    <property type="project" value="UniProtKB-KW"/>
</dbReference>
<dbReference type="SUPFAM" id="SSF81324">
    <property type="entry name" value="Voltage-gated potassium channels"/>
    <property type="match status" value="1"/>
</dbReference>
<dbReference type="Gene3D" id="1.10.287.70">
    <property type="match status" value="1"/>
</dbReference>
<comment type="caution">
    <text evidence="3">The sequence shown here is derived from an EMBL/GenBank/DDBJ whole genome shotgun (WGS) entry which is preliminary data.</text>
</comment>
<evidence type="ECO:0000313" key="4">
    <source>
        <dbReference type="Proteomes" id="UP000631576"/>
    </source>
</evidence>
<feature type="transmembrane region" description="Helical" evidence="1">
    <location>
        <begin position="47"/>
        <end position="68"/>
    </location>
</feature>
<dbReference type="EMBL" id="JACOPE010000001">
    <property type="protein sequence ID" value="MBC5684827.1"/>
    <property type="molecule type" value="Genomic_DNA"/>
</dbReference>
<organism evidence="3 4">
    <name type="scientific">Ruminococcus hominis</name>
    <dbReference type="NCBI Taxonomy" id="2763065"/>
    <lineage>
        <taxon>Bacteria</taxon>
        <taxon>Bacillati</taxon>
        <taxon>Bacillota</taxon>
        <taxon>Clostridia</taxon>
        <taxon>Eubacteriales</taxon>
        <taxon>Oscillospiraceae</taxon>
        <taxon>Ruminococcus</taxon>
    </lineage>
</organism>
<protein>
    <submittedName>
        <fullName evidence="3">Two pore domain potassium channel family protein</fullName>
    </submittedName>
</protein>
<keyword evidence="1" id="KW-1133">Transmembrane helix</keyword>
<gene>
    <name evidence="3" type="ORF">H8S40_15005</name>
</gene>
<keyword evidence="4" id="KW-1185">Reference proteome</keyword>
<dbReference type="RefSeq" id="WP_118725025.1">
    <property type="nucleotide sequence ID" value="NZ_JACOPE010000001.1"/>
</dbReference>
<reference evidence="3 4" key="1">
    <citation type="submission" date="2020-08" db="EMBL/GenBank/DDBJ databases">
        <title>Genome public.</title>
        <authorList>
            <person name="Liu C."/>
            <person name="Sun Q."/>
        </authorList>
    </citation>
    <scope>NUCLEOTIDE SEQUENCE [LARGE SCALE GENOMIC DNA]</scope>
    <source>
        <strain evidence="3 4">NSJ-13</strain>
    </source>
</reference>
<dbReference type="Proteomes" id="UP000631576">
    <property type="component" value="Unassembled WGS sequence"/>
</dbReference>
<evidence type="ECO:0000259" key="2">
    <source>
        <dbReference type="Pfam" id="PF07885"/>
    </source>
</evidence>
<feature type="domain" description="Potassium channel" evidence="2">
    <location>
        <begin position="24"/>
        <end position="97"/>
    </location>
</feature>
<feature type="transmembrane region" description="Helical" evidence="1">
    <location>
        <begin position="75"/>
        <end position="96"/>
    </location>
</feature>
<evidence type="ECO:0000313" key="3">
    <source>
        <dbReference type="EMBL" id="MBC5684827.1"/>
    </source>
</evidence>
<dbReference type="InterPro" id="IPR013099">
    <property type="entry name" value="K_chnl_dom"/>
</dbReference>
<dbReference type="Pfam" id="PF07885">
    <property type="entry name" value="Ion_trans_2"/>
    <property type="match status" value="1"/>
</dbReference>
<keyword evidence="3" id="KW-0406">Ion transport</keyword>
<keyword evidence="1" id="KW-0472">Membrane</keyword>
<accession>A0ABR7GBM0</accession>
<keyword evidence="3" id="KW-0813">Transport</keyword>
<sequence length="137" mass="15837">MKRLKLLWIILKRTKATQIILGFVLFLFANAAVIQLVEPNINRYGDALWYCYAVISTAGFGDFVTVTFIGKICSVLLTIYAIFVIAIVTGVVVNFYTQMVEMQRKETLIMFMDKLERLPELSKEELESISRKVREFR</sequence>
<evidence type="ECO:0000256" key="1">
    <source>
        <dbReference type="SAM" id="Phobius"/>
    </source>
</evidence>